<dbReference type="EMBL" id="LAZR01006506">
    <property type="protein sequence ID" value="KKM91650.1"/>
    <property type="molecule type" value="Genomic_DNA"/>
</dbReference>
<name>A0A0F9NS08_9ZZZZ</name>
<comment type="caution">
    <text evidence="2">The sequence shown here is derived from an EMBL/GenBank/DDBJ whole genome shotgun (WGS) entry which is preliminary data.</text>
</comment>
<gene>
    <name evidence="2" type="ORF">LCGC14_1226390</name>
</gene>
<organism evidence="2">
    <name type="scientific">marine sediment metagenome</name>
    <dbReference type="NCBI Taxonomy" id="412755"/>
    <lineage>
        <taxon>unclassified sequences</taxon>
        <taxon>metagenomes</taxon>
        <taxon>ecological metagenomes</taxon>
    </lineage>
</organism>
<protein>
    <submittedName>
        <fullName evidence="2">Uncharacterized protein</fullName>
    </submittedName>
</protein>
<dbReference type="AlphaFoldDB" id="A0A0F9NS08"/>
<evidence type="ECO:0000256" key="1">
    <source>
        <dbReference type="SAM" id="MobiDB-lite"/>
    </source>
</evidence>
<feature type="region of interest" description="Disordered" evidence="1">
    <location>
        <begin position="51"/>
        <end position="72"/>
    </location>
</feature>
<feature type="compositionally biased region" description="Pro residues" evidence="1">
    <location>
        <begin position="60"/>
        <end position="72"/>
    </location>
</feature>
<sequence length="72" mass="8285">MPDNIGWPGDSKYCADEFDDWCHLNKVELGWKRDQIWWDCWATAIFMARKRAGEEEEDPPSPSTPDSMGPPA</sequence>
<accession>A0A0F9NS08</accession>
<reference evidence="2" key="1">
    <citation type="journal article" date="2015" name="Nature">
        <title>Complex archaea that bridge the gap between prokaryotes and eukaryotes.</title>
        <authorList>
            <person name="Spang A."/>
            <person name="Saw J.H."/>
            <person name="Jorgensen S.L."/>
            <person name="Zaremba-Niedzwiedzka K."/>
            <person name="Martijn J."/>
            <person name="Lind A.E."/>
            <person name="van Eijk R."/>
            <person name="Schleper C."/>
            <person name="Guy L."/>
            <person name="Ettema T.J."/>
        </authorList>
    </citation>
    <scope>NUCLEOTIDE SEQUENCE</scope>
</reference>
<proteinExistence type="predicted"/>
<evidence type="ECO:0000313" key="2">
    <source>
        <dbReference type="EMBL" id="KKM91650.1"/>
    </source>
</evidence>